<dbReference type="Proteomes" id="UP000597762">
    <property type="component" value="Unassembled WGS sequence"/>
</dbReference>
<reference evidence="3" key="1">
    <citation type="submission" date="2021-01" db="EMBL/GenBank/DDBJ databases">
        <authorList>
            <person name="Li R."/>
            <person name="Bekaert M."/>
        </authorList>
    </citation>
    <scope>NUCLEOTIDE SEQUENCE</scope>
    <source>
        <strain evidence="3">Farmed</strain>
    </source>
</reference>
<comment type="caution">
    <text evidence="3">The sequence shown here is derived from an EMBL/GenBank/DDBJ whole genome shotgun (WGS) entry which is preliminary data.</text>
</comment>
<evidence type="ECO:0000313" key="3">
    <source>
        <dbReference type="EMBL" id="CAE1307008.1"/>
    </source>
</evidence>
<name>A0A812DRU3_ACAPH</name>
<dbReference type="OrthoDB" id="6097716at2759"/>
<feature type="compositionally biased region" description="Polar residues" evidence="1">
    <location>
        <begin position="460"/>
        <end position="475"/>
    </location>
</feature>
<feature type="region of interest" description="Disordered" evidence="1">
    <location>
        <begin position="291"/>
        <end position="401"/>
    </location>
</feature>
<dbReference type="EMBL" id="CAHIKZ030004089">
    <property type="protein sequence ID" value="CAE1307008.1"/>
    <property type="molecule type" value="Genomic_DNA"/>
</dbReference>
<accession>A0A812DRU3</accession>
<feature type="compositionally biased region" description="Polar residues" evidence="1">
    <location>
        <begin position="291"/>
        <end position="302"/>
    </location>
</feature>
<proteinExistence type="predicted"/>
<feature type="compositionally biased region" description="Basic residues" evidence="1">
    <location>
        <begin position="507"/>
        <end position="519"/>
    </location>
</feature>
<sequence length="707" mass="79249">MFHYERHGDQFDSCLSQVHKCVKCLHLVRHLKAMCVHLSFVIVTALLLFGTCTSGISTHYYMDNKLDCSMQGFIDIPSDVHIVVTLRGSAQKVFDAQRCELRFQAQNKREFIKVEFEKFYISSCRVTFSVNRNSFTCGQSKPTTKLLDSRQVSLVLVRDLDDNQYNANIIVATYSKDYGVVQDDTSNPTLIGIIVGVVCGIIVIILIIAITGHCYYKSMRKKHTGKYDENGPLDDCEQSSIGYINDGVKNGGIIKNNNSPKNNDRSLLSPDDEVKQFYDYTKENKKHTVPNINILANSSTKSTDFDNDPARMGQMNSNATPKSPVLSALHNSPKFQASFKSTEAEAEERAKRFSQGSTSPSTPPPLPTVPTSSQMQCSQTNTNHAGIRRVPKSSASSEDLEHLEKELNTMAVEKQGNQMLPNPPLFLSNVIPISTNMQPQLAPQSLLEQPASEQSILTLASSKDSNSNQHTLRPSRTQDKKKQADITDGQPPKPQKTYKEKNSTNSLRKRGHKIPKFTKGKPFLSDAECNPIYGDEETHHSDTPLSEVSSRMARTDDNESLPPLQRTASKQSLFASRTSLYARRGKRERRSSISESVTSYAHDDLDISLSYSLSFLFSLTFPLFFLSFFFFTQIQFHIRSGCNTTEIYTFFLLSGLLFSFLSSSLPSSASNTVWLQQRYILSSSLWFLFLSSNTGCILSVQISLRLL</sequence>
<keyword evidence="2" id="KW-1133">Transmembrane helix</keyword>
<gene>
    <name evidence="3" type="ORF">SPHA_59109</name>
</gene>
<keyword evidence="4" id="KW-1185">Reference proteome</keyword>
<feature type="transmembrane region" description="Helical" evidence="2">
    <location>
        <begin position="647"/>
        <end position="665"/>
    </location>
</feature>
<evidence type="ECO:0000256" key="1">
    <source>
        <dbReference type="SAM" id="MobiDB-lite"/>
    </source>
</evidence>
<feature type="transmembrane region" description="Helical" evidence="2">
    <location>
        <begin position="35"/>
        <end position="56"/>
    </location>
</feature>
<protein>
    <submittedName>
        <fullName evidence="3">Uncharacterized protein</fullName>
    </submittedName>
</protein>
<feature type="compositionally biased region" description="Polar residues" evidence="1">
    <location>
        <begin position="329"/>
        <end position="341"/>
    </location>
</feature>
<feature type="transmembrane region" description="Helical" evidence="2">
    <location>
        <begin position="190"/>
        <end position="216"/>
    </location>
</feature>
<evidence type="ECO:0000313" key="4">
    <source>
        <dbReference type="Proteomes" id="UP000597762"/>
    </source>
</evidence>
<evidence type="ECO:0000256" key="2">
    <source>
        <dbReference type="SAM" id="Phobius"/>
    </source>
</evidence>
<keyword evidence="2" id="KW-0812">Transmembrane</keyword>
<feature type="region of interest" description="Disordered" evidence="1">
    <location>
        <begin position="460"/>
        <end position="568"/>
    </location>
</feature>
<feature type="compositionally biased region" description="Basic and acidic residues" evidence="1">
    <location>
        <begin position="476"/>
        <end position="485"/>
    </location>
</feature>
<feature type="transmembrane region" description="Helical" evidence="2">
    <location>
        <begin position="615"/>
        <end position="635"/>
    </location>
</feature>
<organism evidence="3 4">
    <name type="scientific">Acanthosepion pharaonis</name>
    <name type="common">Pharaoh cuttlefish</name>
    <name type="synonym">Sepia pharaonis</name>
    <dbReference type="NCBI Taxonomy" id="158019"/>
    <lineage>
        <taxon>Eukaryota</taxon>
        <taxon>Metazoa</taxon>
        <taxon>Spiralia</taxon>
        <taxon>Lophotrochozoa</taxon>
        <taxon>Mollusca</taxon>
        <taxon>Cephalopoda</taxon>
        <taxon>Coleoidea</taxon>
        <taxon>Decapodiformes</taxon>
        <taxon>Sepiida</taxon>
        <taxon>Sepiina</taxon>
        <taxon>Sepiidae</taxon>
        <taxon>Acanthosepion</taxon>
    </lineage>
</organism>
<keyword evidence="2" id="KW-0472">Membrane</keyword>
<feature type="transmembrane region" description="Helical" evidence="2">
    <location>
        <begin position="685"/>
        <end position="704"/>
    </location>
</feature>
<feature type="compositionally biased region" description="Polar residues" evidence="1">
    <location>
        <begin position="374"/>
        <end position="384"/>
    </location>
</feature>
<dbReference type="AlphaFoldDB" id="A0A812DRU3"/>